<sequence>MSKLLAYLTFCLSFTLLISCSDKKKDTGTTKKEDKAYLPNSGGEPNAILVVMDTTAWSGPIGDALKEVYSQYVPALPQTEPYFKLRNINPLKFNSIIKRATNIIFVHTLDSRGRQATQMEKYYSNESLEKIKADSSIFMLPQKDIYAKDQTVLHLFGQTKDQLIDHISDNKEILKNYFTKAEGDRIASKLFKVREKNVEKRLGQEYDFTMKIPYGFEVAKGLKDFVWIRQLDPEWEKDVFVHFRPFDSQEPFEDVLAFREEITSTYMRDIQKPEIYMTLQDTMGVVREVNFNGMYAKEARGLWKFSDISAGGPFVSYVFVDEKQKRLYYLEAFVFNPGGDKRVFMQEMELVLQSFKSSLED</sequence>
<dbReference type="EMBL" id="JAOYOD010000001">
    <property type="protein sequence ID" value="MCV9388124.1"/>
    <property type="molecule type" value="Genomic_DNA"/>
</dbReference>
<name>A0ABT3CWZ8_9BACT</name>
<keyword evidence="2" id="KW-1185">Reference proteome</keyword>
<dbReference type="PROSITE" id="PS51257">
    <property type="entry name" value="PROKAR_LIPOPROTEIN"/>
    <property type="match status" value="1"/>
</dbReference>
<reference evidence="1 2" key="1">
    <citation type="submission" date="2022-10" db="EMBL/GenBank/DDBJ databases">
        <title>Comparative genomics and taxonomic characterization of three novel marine species of genus Reichenbachiella exhibiting antioxidant and polysaccharide degradation activities.</title>
        <authorList>
            <person name="Muhammad N."/>
            <person name="Lee Y.-J."/>
            <person name="Ko J."/>
            <person name="Kim S.-G."/>
        </authorList>
    </citation>
    <scope>NUCLEOTIDE SEQUENCE [LARGE SCALE GENOMIC DNA]</scope>
    <source>
        <strain evidence="1 2">ABR2-5</strain>
    </source>
</reference>
<gene>
    <name evidence="1" type="ORF">N7U62_15695</name>
</gene>
<comment type="caution">
    <text evidence="1">The sequence shown here is derived from an EMBL/GenBank/DDBJ whole genome shotgun (WGS) entry which is preliminary data.</text>
</comment>
<proteinExistence type="predicted"/>
<dbReference type="Proteomes" id="UP001300692">
    <property type="component" value="Unassembled WGS sequence"/>
</dbReference>
<accession>A0ABT3CWZ8</accession>
<dbReference type="RefSeq" id="WP_264138953.1">
    <property type="nucleotide sequence ID" value="NZ_JAOYOD010000001.1"/>
</dbReference>
<dbReference type="Pfam" id="PF16125">
    <property type="entry name" value="DUF4837"/>
    <property type="match status" value="1"/>
</dbReference>
<evidence type="ECO:0000313" key="1">
    <source>
        <dbReference type="EMBL" id="MCV9388124.1"/>
    </source>
</evidence>
<protein>
    <submittedName>
        <fullName evidence="1">DUF4837 family protein</fullName>
    </submittedName>
</protein>
<dbReference type="InterPro" id="IPR032286">
    <property type="entry name" value="DUF4837"/>
</dbReference>
<organism evidence="1 2">
    <name type="scientific">Reichenbachiella ulvae</name>
    <dbReference type="NCBI Taxonomy" id="2980104"/>
    <lineage>
        <taxon>Bacteria</taxon>
        <taxon>Pseudomonadati</taxon>
        <taxon>Bacteroidota</taxon>
        <taxon>Cytophagia</taxon>
        <taxon>Cytophagales</taxon>
        <taxon>Reichenbachiellaceae</taxon>
        <taxon>Reichenbachiella</taxon>
    </lineage>
</organism>
<evidence type="ECO:0000313" key="2">
    <source>
        <dbReference type="Proteomes" id="UP001300692"/>
    </source>
</evidence>